<accession>A0A100HGR0</accession>
<keyword evidence="2" id="KW-1185">Reference proteome</keyword>
<name>A0A100HGR0_9DEIO</name>
<evidence type="ECO:0000313" key="2">
    <source>
        <dbReference type="Proteomes" id="UP000056209"/>
    </source>
</evidence>
<proteinExistence type="predicted"/>
<dbReference type="OrthoDB" id="68337at2"/>
<protein>
    <submittedName>
        <fullName evidence="1">Uncharacterized protein</fullName>
    </submittedName>
</protein>
<comment type="caution">
    <text evidence="1">The sequence shown here is derived from an EMBL/GenBank/DDBJ whole genome shotgun (WGS) entry which is preliminary data.</text>
</comment>
<dbReference type="EMBL" id="BCMS01000001">
    <property type="protein sequence ID" value="GAQ20349.1"/>
    <property type="molecule type" value="Genomic_DNA"/>
</dbReference>
<sequence>MKGSALLLPLLLGGALAGGGSLPWRSLTPAGDWTTSAAVQPAQPCPSLTLPPDWEVRTGVLADVTGDGTPECVLAVWRPWRDWHTARWSARPTPIQGNRDARGFSSHVAVLRPLGGGRYREVWVGSALFQPVSALTVLPGGTLATLETTYAAPGAPARALSLWHWTGFGFRLDRRAPALAREVHPDALGRPAVR</sequence>
<evidence type="ECO:0000313" key="1">
    <source>
        <dbReference type="EMBL" id="GAQ20349.1"/>
    </source>
</evidence>
<dbReference type="RefSeq" id="WP_058974782.1">
    <property type="nucleotide sequence ID" value="NZ_BCMS01000001.1"/>
</dbReference>
<reference evidence="2" key="1">
    <citation type="submission" date="2015-11" db="EMBL/GenBank/DDBJ databases">
        <title>Draft Genome Sequence of the Radioresistant Bacterium Deinococcus grandis, Isolated from Freshwater Fish in Japan.</title>
        <authorList>
            <person name="Satoh K."/>
            <person name="Onodera T."/>
            <person name="Omoso K."/>
            <person name="Takeda-Yano K."/>
            <person name="Katayama T."/>
            <person name="Oono Y."/>
            <person name="Narumi I."/>
        </authorList>
    </citation>
    <scope>NUCLEOTIDE SEQUENCE [LARGE SCALE GENOMIC DNA]</scope>
    <source>
        <strain evidence="2">ATCC 43672</strain>
    </source>
</reference>
<gene>
    <name evidence="1" type="ORF">DEIGR_100376</name>
</gene>
<dbReference type="Proteomes" id="UP000056209">
    <property type="component" value="Unassembled WGS sequence"/>
</dbReference>
<dbReference type="AlphaFoldDB" id="A0A100HGR0"/>
<organism evidence="1 2">
    <name type="scientific">Deinococcus grandis</name>
    <dbReference type="NCBI Taxonomy" id="57498"/>
    <lineage>
        <taxon>Bacteria</taxon>
        <taxon>Thermotogati</taxon>
        <taxon>Deinococcota</taxon>
        <taxon>Deinococci</taxon>
        <taxon>Deinococcales</taxon>
        <taxon>Deinococcaceae</taxon>
        <taxon>Deinococcus</taxon>
    </lineage>
</organism>